<proteinExistence type="predicted"/>
<dbReference type="EMBL" id="CP061336">
    <property type="protein sequence ID" value="QNU67923.1"/>
    <property type="molecule type" value="Genomic_DNA"/>
</dbReference>
<evidence type="ECO:0000313" key="2">
    <source>
        <dbReference type="Proteomes" id="UP000306409"/>
    </source>
</evidence>
<dbReference type="AlphaFoldDB" id="A0A4U7J6J9"/>
<dbReference type="KEGG" id="rher:EHE19_005610"/>
<evidence type="ECO:0008006" key="3">
    <source>
        <dbReference type="Google" id="ProtNLM"/>
    </source>
</evidence>
<evidence type="ECO:0000313" key="1">
    <source>
        <dbReference type="EMBL" id="QNU67923.1"/>
    </source>
</evidence>
<keyword evidence="2" id="KW-1185">Reference proteome</keyword>
<sequence>MSIFEALMLICFGAAWPIQLYKSYTSRRTAGKSVVFSYVVIFGYLAGITHKILYSRDIVLGLYILNLIMVSIDMGLYYRNKRFEQIEAIKANEEIKSEEIKSKTA</sequence>
<dbReference type="Proteomes" id="UP000306409">
    <property type="component" value="Chromosome"/>
</dbReference>
<organism evidence="1 2">
    <name type="scientific">Ruminiclostridium herbifermentans</name>
    <dbReference type="NCBI Taxonomy" id="2488810"/>
    <lineage>
        <taxon>Bacteria</taxon>
        <taxon>Bacillati</taxon>
        <taxon>Bacillota</taxon>
        <taxon>Clostridia</taxon>
        <taxon>Eubacteriales</taxon>
        <taxon>Oscillospiraceae</taxon>
        <taxon>Ruminiclostridium</taxon>
    </lineage>
</organism>
<gene>
    <name evidence="1" type="ORF">EHE19_005610</name>
</gene>
<accession>A0A4U7J6J9</accession>
<reference evidence="1 2" key="1">
    <citation type="submission" date="2020-09" db="EMBL/GenBank/DDBJ databases">
        <title>Characterization and genome sequencing of Ruminiclostridium sp. nov. MA18.</title>
        <authorList>
            <person name="Rettenmaier R."/>
            <person name="Kowollik M.-L."/>
            <person name="Liebl W."/>
            <person name="Zverlov V."/>
        </authorList>
    </citation>
    <scope>NUCLEOTIDE SEQUENCE [LARGE SCALE GENOMIC DNA]</scope>
    <source>
        <strain evidence="1 2">MA18</strain>
    </source>
</reference>
<protein>
    <recommendedName>
        <fullName evidence="3">PQ loop repeat protein</fullName>
    </recommendedName>
</protein>
<name>A0A4U7J6J9_9FIRM</name>
<dbReference type="OrthoDB" id="5827at2"/>
<dbReference type="RefSeq" id="WP_137699082.1">
    <property type="nucleotide sequence ID" value="NZ_CP061336.1"/>
</dbReference>